<dbReference type="AlphaFoldDB" id="A0A0S7Y456"/>
<organism evidence="2 3">
    <name type="scientific">candidate division WOR-1 bacterium DG_54_3</name>
    <dbReference type="NCBI Taxonomy" id="1703775"/>
    <lineage>
        <taxon>Bacteria</taxon>
        <taxon>Bacillati</taxon>
        <taxon>Saganbacteria</taxon>
    </lineage>
</organism>
<feature type="signal peptide" evidence="1">
    <location>
        <begin position="1"/>
        <end position="23"/>
    </location>
</feature>
<name>A0A0S7Y456_UNCSA</name>
<comment type="caution">
    <text evidence="2">The sequence shown here is derived from an EMBL/GenBank/DDBJ whole genome shotgun (WGS) entry which is preliminary data.</text>
</comment>
<dbReference type="EMBL" id="LIZX01000023">
    <property type="protein sequence ID" value="KPJ69518.1"/>
    <property type="molecule type" value="Genomic_DNA"/>
</dbReference>
<dbReference type="Proteomes" id="UP000051861">
    <property type="component" value="Unassembled WGS sequence"/>
</dbReference>
<accession>A0A0S7Y456</accession>
<evidence type="ECO:0000313" key="3">
    <source>
        <dbReference type="Proteomes" id="UP000051861"/>
    </source>
</evidence>
<sequence length="249" mass="29546">MRCVKFLILCFAFFSLSTSPLFAIDTKYFPSFSYRQKAFWGSDFSLSPQLRFENGARYLYYYHTRVGFLFHPYPWMDLGLYYRFVNEKDLSGKWDPDNRIEIEINPKIVLRFIPLERIMGQGEEAGTREGFVQRIGAGVLRVLEIIPASEFEFWEVDPQDLGKVHVIYRLRPKIEWQYGFGALYVSDDLFHSLKYGEIFRNWATIGFVRPLNSLSLDLYYTYETERPQFGIDVWENAHVLGTRLIWNRD</sequence>
<proteinExistence type="predicted"/>
<feature type="chain" id="PRO_5006640396" evidence="1">
    <location>
        <begin position="24"/>
        <end position="249"/>
    </location>
</feature>
<keyword evidence="1" id="KW-0732">Signal</keyword>
<evidence type="ECO:0000313" key="2">
    <source>
        <dbReference type="EMBL" id="KPJ69518.1"/>
    </source>
</evidence>
<dbReference type="Pfam" id="PF10677">
    <property type="entry name" value="DUF2490"/>
    <property type="match status" value="1"/>
</dbReference>
<evidence type="ECO:0000256" key="1">
    <source>
        <dbReference type="SAM" id="SignalP"/>
    </source>
</evidence>
<gene>
    <name evidence="2" type="ORF">AMJ44_03745</name>
</gene>
<reference evidence="2 3" key="1">
    <citation type="journal article" date="2015" name="Microbiome">
        <title>Genomic resolution of linkages in carbon, nitrogen, and sulfur cycling among widespread estuary sediment bacteria.</title>
        <authorList>
            <person name="Baker B.J."/>
            <person name="Lazar C.S."/>
            <person name="Teske A.P."/>
            <person name="Dick G.J."/>
        </authorList>
    </citation>
    <scope>NUCLEOTIDE SEQUENCE [LARGE SCALE GENOMIC DNA]</scope>
    <source>
        <strain evidence="2">DG_54_3</strain>
    </source>
</reference>
<protein>
    <submittedName>
        <fullName evidence="2">Uncharacterized protein</fullName>
    </submittedName>
</protein>
<dbReference type="InterPro" id="IPR019619">
    <property type="entry name" value="DUF2490"/>
</dbReference>